<evidence type="ECO:0000256" key="6">
    <source>
        <dbReference type="ARBA" id="ARBA00023163"/>
    </source>
</evidence>
<dbReference type="SUPFAM" id="SSF89447">
    <property type="entry name" value="AbrB/MazE/MraZ-like"/>
    <property type="match status" value="1"/>
</dbReference>
<evidence type="ECO:0000259" key="8">
    <source>
        <dbReference type="PROSITE" id="PS51740"/>
    </source>
</evidence>
<dbReference type="FunCoup" id="A0A395JI98">
    <property type="interactions" value="211"/>
</dbReference>
<organism evidence="9 10">
    <name type="scientific">Arenicella xantha</name>
    <dbReference type="NCBI Taxonomy" id="644221"/>
    <lineage>
        <taxon>Bacteria</taxon>
        <taxon>Pseudomonadati</taxon>
        <taxon>Pseudomonadota</taxon>
        <taxon>Gammaproteobacteria</taxon>
        <taxon>Arenicellales</taxon>
        <taxon>Arenicellaceae</taxon>
        <taxon>Arenicella</taxon>
    </lineage>
</organism>
<comment type="similarity">
    <text evidence="7">Belongs to the MraZ family.</text>
</comment>
<dbReference type="InterPro" id="IPR035644">
    <property type="entry name" value="MraZ_C"/>
</dbReference>
<evidence type="ECO:0000256" key="5">
    <source>
        <dbReference type="ARBA" id="ARBA00023125"/>
    </source>
</evidence>
<sequence>MSIPTRHRDALKGESEGALVVTISPSDRCLLLYRLEDWEQVEKKLTALPTLNAQTRQLKRMLIGHADDCVMDGSGRILVPTPLREFAGIDRKAVLVGQGDKYEIWSEAQWVAQRDSMLSVELDESALPSELESLSF</sequence>
<dbReference type="CDD" id="cd16320">
    <property type="entry name" value="MraZ_N"/>
    <property type="match status" value="1"/>
</dbReference>
<dbReference type="GO" id="GO:0000976">
    <property type="term" value="F:transcription cis-regulatory region binding"/>
    <property type="evidence" value="ECO:0007669"/>
    <property type="project" value="TreeGrafter"/>
</dbReference>
<gene>
    <name evidence="7" type="primary">mraZ</name>
    <name evidence="9" type="ORF">DFR28_103289</name>
</gene>
<keyword evidence="6 7" id="KW-0804">Transcription</keyword>
<name>A0A395JI98_9GAMM</name>
<feature type="domain" description="SpoVT-AbrB" evidence="8">
    <location>
        <begin position="66"/>
        <end position="109"/>
    </location>
</feature>
<feature type="domain" description="SpoVT-AbrB" evidence="8">
    <location>
        <begin position="1"/>
        <end position="37"/>
    </location>
</feature>
<evidence type="ECO:0000256" key="2">
    <source>
        <dbReference type="ARBA" id="ARBA00022490"/>
    </source>
</evidence>
<comment type="subcellular location">
    <subcellularLocation>
        <location evidence="7">Cytoplasm</location>
        <location evidence="7">Nucleoid</location>
    </subcellularLocation>
</comment>
<dbReference type="HAMAP" id="MF_01008">
    <property type="entry name" value="MraZ"/>
    <property type="match status" value="1"/>
</dbReference>
<dbReference type="GO" id="GO:0005737">
    <property type="term" value="C:cytoplasm"/>
    <property type="evidence" value="ECO:0007669"/>
    <property type="project" value="UniProtKB-UniRule"/>
</dbReference>
<proteinExistence type="inferred from homology"/>
<dbReference type="InterPro" id="IPR020603">
    <property type="entry name" value="MraZ_dom"/>
</dbReference>
<evidence type="ECO:0000256" key="7">
    <source>
        <dbReference type="HAMAP-Rule" id="MF_01008"/>
    </source>
</evidence>
<dbReference type="InParanoid" id="A0A395JI98"/>
<dbReference type="CDD" id="cd16321">
    <property type="entry name" value="MraZ_C"/>
    <property type="match status" value="1"/>
</dbReference>
<protein>
    <recommendedName>
        <fullName evidence="1 7">Transcriptional regulator MraZ</fullName>
    </recommendedName>
</protein>
<dbReference type="GO" id="GO:0009295">
    <property type="term" value="C:nucleoid"/>
    <property type="evidence" value="ECO:0007669"/>
    <property type="project" value="UniProtKB-SubCell"/>
</dbReference>
<keyword evidence="10" id="KW-1185">Reference proteome</keyword>
<evidence type="ECO:0000313" key="10">
    <source>
        <dbReference type="Proteomes" id="UP000253083"/>
    </source>
</evidence>
<accession>A0A395JI98</accession>
<comment type="caution">
    <text evidence="9">The sequence shown here is derived from an EMBL/GenBank/DDBJ whole genome shotgun (WGS) entry which is preliminary data.</text>
</comment>
<dbReference type="Proteomes" id="UP000253083">
    <property type="component" value="Unassembled WGS sequence"/>
</dbReference>
<reference evidence="9 10" key="1">
    <citation type="submission" date="2018-06" db="EMBL/GenBank/DDBJ databases">
        <title>Genomic Encyclopedia of Type Strains, Phase IV (KMG-IV): sequencing the most valuable type-strain genomes for metagenomic binning, comparative biology and taxonomic classification.</title>
        <authorList>
            <person name="Goeker M."/>
        </authorList>
    </citation>
    <scope>NUCLEOTIDE SEQUENCE [LARGE SCALE GENOMIC DNA]</scope>
    <source>
        <strain evidence="9 10">DSM 24032</strain>
    </source>
</reference>
<dbReference type="GO" id="GO:0003700">
    <property type="term" value="F:DNA-binding transcription factor activity"/>
    <property type="evidence" value="ECO:0007669"/>
    <property type="project" value="UniProtKB-UniRule"/>
</dbReference>
<dbReference type="EMBL" id="QNRT01000003">
    <property type="protein sequence ID" value="RBP49857.1"/>
    <property type="molecule type" value="Genomic_DNA"/>
</dbReference>
<evidence type="ECO:0000256" key="1">
    <source>
        <dbReference type="ARBA" id="ARBA00013860"/>
    </source>
</evidence>
<comment type="subunit">
    <text evidence="7">Forms oligomers.</text>
</comment>
<dbReference type="InterPro" id="IPR035642">
    <property type="entry name" value="MraZ_N"/>
</dbReference>
<evidence type="ECO:0000313" key="9">
    <source>
        <dbReference type="EMBL" id="RBP49857.1"/>
    </source>
</evidence>
<dbReference type="NCBIfam" id="TIGR00242">
    <property type="entry name" value="division/cell wall cluster transcriptional repressor MraZ"/>
    <property type="match status" value="1"/>
</dbReference>
<dbReference type="InterPro" id="IPR003444">
    <property type="entry name" value="MraZ"/>
</dbReference>
<dbReference type="AlphaFoldDB" id="A0A395JI98"/>
<dbReference type="InterPro" id="IPR037914">
    <property type="entry name" value="SpoVT-AbrB_sf"/>
</dbReference>
<keyword evidence="5 7" id="KW-0238">DNA-binding</keyword>
<dbReference type="Gene3D" id="3.40.1550.20">
    <property type="entry name" value="Transcriptional regulator MraZ domain"/>
    <property type="match status" value="1"/>
</dbReference>
<dbReference type="InterPro" id="IPR038619">
    <property type="entry name" value="MraZ_sf"/>
</dbReference>
<evidence type="ECO:0000256" key="3">
    <source>
        <dbReference type="ARBA" id="ARBA00022737"/>
    </source>
</evidence>
<keyword evidence="3" id="KW-0677">Repeat</keyword>
<dbReference type="PANTHER" id="PTHR34701">
    <property type="entry name" value="TRANSCRIPTIONAL REGULATOR MRAZ"/>
    <property type="match status" value="1"/>
</dbReference>
<dbReference type="PROSITE" id="PS51740">
    <property type="entry name" value="SPOVT_ABRB"/>
    <property type="match status" value="2"/>
</dbReference>
<keyword evidence="2 7" id="KW-0963">Cytoplasm</keyword>
<keyword evidence="4 7" id="KW-0805">Transcription regulation</keyword>
<dbReference type="Pfam" id="PF02381">
    <property type="entry name" value="MraZ"/>
    <property type="match status" value="2"/>
</dbReference>
<evidence type="ECO:0000256" key="4">
    <source>
        <dbReference type="ARBA" id="ARBA00023015"/>
    </source>
</evidence>
<dbReference type="InterPro" id="IPR007159">
    <property type="entry name" value="SpoVT-AbrB_dom"/>
</dbReference>
<dbReference type="PANTHER" id="PTHR34701:SF1">
    <property type="entry name" value="TRANSCRIPTIONAL REGULATOR MRAZ"/>
    <property type="match status" value="1"/>
</dbReference>
<dbReference type="GO" id="GO:2000143">
    <property type="term" value="P:negative regulation of DNA-templated transcription initiation"/>
    <property type="evidence" value="ECO:0007669"/>
    <property type="project" value="TreeGrafter"/>
</dbReference>